<dbReference type="Gene3D" id="3.40.50.1820">
    <property type="entry name" value="alpha/beta hydrolase"/>
    <property type="match status" value="1"/>
</dbReference>
<dbReference type="SUPFAM" id="SSF53474">
    <property type="entry name" value="alpha/beta-Hydrolases"/>
    <property type="match status" value="1"/>
</dbReference>
<organism evidence="2 3">
    <name type="scientific">Anas zonorhyncha</name>
    <name type="common">Eastern spot-billed duck</name>
    <dbReference type="NCBI Taxonomy" id="75864"/>
    <lineage>
        <taxon>Eukaryota</taxon>
        <taxon>Metazoa</taxon>
        <taxon>Chordata</taxon>
        <taxon>Craniata</taxon>
        <taxon>Vertebrata</taxon>
        <taxon>Euteleostomi</taxon>
        <taxon>Archelosauria</taxon>
        <taxon>Archosauria</taxon>
        <taxon>Dinosauria</taxon>
        <taxon>Saurischia</taxon>
        <taxon>Theropoda</taxon>
        <taxon>Coelurosauria</taxon>
        <taxon>Aves</taxon>
        <taxon>Neognathae</taxon>
        <taxon>Galloanserae</taxon>
        <taxon>Anseriformes</taxon>
        <taxon>Anatidae</taxon>
        <taxon>Anatinae</taxon>
        <taxon>Anas</taxon>
    </lineage>
</organism>
<dbReference type="Ensembl" id="ENSAZOT00000013165.1">
    <property type="protein sequence ID" value="ENSAZOP00000012303.1"/>
    <property type="gene ID" value="ENSAZOG00000007905.1"/>
</dbReference>
<evidence type="ECO:0000313" key="2">
    <source>
        <dbReference type="Ensembl" id="ENSAZOP00000012357.1"/>
    </source>
</evidence>
<proteinExistence type="inferred from homology"/>
<evidence type="ECO:0000313" key="3">
    <source>
        <dbReference type="Proteomes" id="UP000694549"/>
    </source>
</evidence>
<sequence length="308" mass="33666">MGDFCGKSGQFWVQMCVFLVKMRNLVSKIAILGTKRAISARKPCRLGPPFPLWHRPSQNRGSKPRFWAQTPYFRVRQRVALVETPYGTARVGVLGSPRPGRPAILTFPDVGHTHESCFAPLFAHPEMQEIARGFLRLHLEAPGMEEGAPPYPSGYQYPSLEQLAEMIPYVLQHLNVRSVIGIGVGAGAFVLAKFGLSRPEAVEGLVLVNIDPQAKGWMDWAAHKLSGLTSSTTELILGHLFTQEELAAAPPAVQQSRERLGGAPNVPLLWAMYNRYWEHWEALGAAGGGAGGHWEALGGTGRDWGGGL</sequence>
<dbReference type="Pfam" id="PF03096">
    <property type="entry name" value="Ndr"/>
    <property type="match status" value="1"/>
</dbReference>
<dbReference type="Proteomes" id="UP000694549">
    <property type="component" value="Unplaced"/>
</dbReference>
<dbReference type="PANTHER" id="PTHR11034">
    <property type="entry name" value="N-MYC DOWNSTREAM REGULATED"/>
    <property type="match status" value="1"/>
</dbReference>
<evidence type="ECO:0000256" key="1">
    <source>
        <dbReference type="ARBA" id="ARBA00005598"/>
    </source>
</evidence>
<dbReference type="Ensembl" id="ENSAZOT00000013221.1">
    <property type="protein sequence ID" value="ENSAZOP00000012357.1"/>
    <property type="gene ID" value="ENSAZOG00000007905.1"/>
</dbReference>
<protein>
    <recommendedName>
        <fullName evidence="4">Protein NDRG2</fullName>
    </recommendedName>
</protein>
<accession>A0A8B9USH5</accession>
<name>A0A8B9USH5_9AVES</name>
<dbReference type="InterPro" id="IPR004142">
    <property type="entry name" value="NDRG"/>
</dbReference>
<evidence type="ECO:0008006" key="4">
    <source>
        <dbReference type="Google" id="ProtNLM"/>
    </source>
</evidence>
<reference evidence="2" key="1">
    <citation type="submission" date="2025-05" db="UniProtKB">
        <authorList>
            <consortium name="Ensembl"/>
        </authorList>
    </citation>
    <scope>IDENTIFICATION</scope>
</reference>
<dbReference type="AlphaFoldDB" id="A0A8B9USH5"/>
<keyword evidence="3" id="KW-1185">Reference proteome</keyword>
<comment type="similarity">
    <text evidence="1">Belongs to the NDRG family.</text>
</comment>
<dbReference type="InterPro" id="IPR029058">
    <property type="entry name" value="AB_hydrolase_fold"/>
</dbReference>